<gene>
    <name evidence="1" type="ORF">BDV30DRAFT_232352</name>
</gene>
<sequence>MSYDLFFHNQIPGSGGFKVVTCGTQAERILPRKPPIGMVYMHIQQFQWEGKSIHQAFPRKLLHLFTLQGPCISAMDPRVFSNFVLAGDAYALVDRTRLHECLPKIPSKSKN</sequence>
<organism evidence="1 2">
    <name type="scientific">Aspergillus minisclerotigenes</name>
    <dbReference type="NCBI Taxonomy" id="656917"/>
    <lineage>
        <taxon>Eukaryota</taxon>
        <taxon>Fungi</taxon>
        <taxon>Dikarya</taxon>
        <taxon>Ascomycota</taxon>
        <taxon>Pezizomycotina</taxon>
        <taxon>Eurotiomycetes</taxon>
        <taxon>Eurotiomycetidae</taxon>
        <taxon>Eurotiales</taxon>
        <taxon>Aspergillaceae</taxon>
        <taxon>Aspergillus</taxon>
        <taxon>Aspergillus subgen. Circumdati</taxon>
    </lineage>
</organism>
<dbReference type="Proteomes" id="UP000326289">
    <property type="component" value="Unassembled WGS sequence"/>
</dbReference>
<name>A0A5N6IK55_9EURO</name>
<reference evidence="1 2" key="1">
    <citation type="submission" date="2019-04" db="EMBL/GenBank/DDBJ databases">
        <title>Fungal friends and foes A comparative genomics study of 23 Aspergillus species from section Flavi.</title>
        <authorList>
            <consortium name="DOE Joint Genome Institute"/>
            <person name="Kjaerbolling I."/>
            <person name="Vesth T.C."/>
            <person name="Frisvad J.C."/>
            <person name="Nybo J.L."/>
            <person name="Theobald S."/>
            <person name="Kildgaard S."/>
            <person name="Petersen T.I."/>
            <person name="Kuo A."/>
            <person name="Sato A."/>
            <person name="Lyhne E.K."/>
            <person name="Kogle M.E."/>
            <person name="Wiebenga A."/>
            <person name="Kun R.S."/>
            <person name="Lubbers R.J."/>
            <person name="Makela M.R."/>
            <person name="Barry K."/>
            <person name="Chovatia M."/>
            <person name="Clum A."/>
            <person name="Daum C."/>
            <person name="Haridas S."/>
            <person name="He G."/>
            <person name="LaButti K."/>
            <person name="Lipzen A."/>
            <person name="Mondo S."/>
            <person name="Pangilinan J."/>
            <person name="Riley R."/>
            <person name="Salamov A."/>
            <person name="Simmons B.A."/>
            <person name="Magnuson J.K."/>
            <person name="Henrissat B."/>
            <person name="Mortensen U.H."/>
            <person name="Larsen T.O."/>
            <person name="De vries R.P."/>
            <person name="Grigoriev I.V."/>
            <person name="Machida M."/>
            <person name="Baker S.E."/>
            <person name="Andersen M.R."/>
        </authorList>
    </citation>
    <scope>NUCLEOTIDE SEQUENCE [LARGE SCALE GENOMIC DNA]</scope>
    <source>
        <strain evidence="1 2">CBS 117635</strain>
    </source>
</reference>
<keyword evidence="2" id="KW-1185">Reference proteome</keyword>
<dbReference type="AlphaFoldDB" id="A0A5N6IK55"/>
<evidence type="ECO:0000313" key="1">
    <source>
        <dbReference type="EMBL" id="KAB8266557.1"/>
    </source>
</evidence>
<evidence type="ECO:0000313" key="2">
    <source>
        <dbReference type="Proteomes" id="UP000326289"/>
    </source>
</evidence>
<protein>
    <submittedName>
        <fullName evidence="1">Uncharacterized protein</fullName>
    </submittedName>
</protein>
<proteinExistence type="predicted"/>
<accession>A0A5N6IK55</accession>
<dbReference type="EMBL" id="ML732955">
    <property type="protein sequence ID" value="KAB8266557.1"/>
    <property type="molecule type" value="Genomic_DNA"/>
</dbReference>